<evidence type="ECO:0000313" key="5">
    <source>
        <dbReference type="Proteomes" id="UP000007360"/>
    </source>
</evidence>
<dbReference type="GO" id="GO:0006777">
    <property type="term" value="P:Mo-molybdopterin cofactor biosynthetic process"/>
    <property type="evidence" value="ECO:0007669"/>
    <property type="project" value="UniProtKB-KW"/>
</dbReference>
<sequence length="404" mass="44127">MFLSKLMPLDDAQKIINTFTESTDVEEISLEEAYQRVNAQEIISTLNSPPFDRSAMDGYALLAEDSFGHSETNPFQLKVMDRIGAGQKSDLKLKPGEAIKISTGAPIPSGANAVVMEEFTHEEGDIIHVETSLTPGENVSPAGEDFNKGDTVLEKGKLLGPAELAIIASAGFDHVSVYKKPRIAVLITGSELVMPKKDLEGAEIINSNHFTIKSMVESCMAVPEMFHSIDDAQLVEERFNELLKDYDTLITTGGTAISKGDVVVDVAQKLGEVHVHGVSLRPGKPFGFAQVQGKPVFMLSGFPVAAMVQFDVFAREALLKMQGFKRNPLLVHKKAARKIASTLGRTDYIRARMEGEMVHPLKIKGSGIIRSMVESDSYIIIPENLEGIEEGDQCQILPYHSLKA</sequence>
<comment type="pathway">
    <text evidence="1">Cofactor biosynthesis; molybdopterin biosynthesis.</text>
</comment>
<keyword evidence="5" id="KW-1185">Reference proteome</keyword>
<dbReference type="PATRIC" id="fig|1204725.3.peg.240"/>
<dbReference type="Pfam" id="PF00994">
    <property type="entry name" value="MoCF_biosynth"/>
    <property type="match status" value="1"/>
</dbReference>
<dbReference type="AlphaFoldDB" id="K2QFN8"/>
<dbReference type="InterPro" id="IPR005110">
    <property type="entry name" value="MoeA_linker/N"/>
</dbReference>
<evidence type="ECO:0000256" key="2">
    <source>
        <dbReference type="ARBA" id="ARBA00023150"/>
    </source>
</evidence>
<gene>
    <name evidence="4" type="ORF">A994_01205</name>
</gene>
<dbReference type="GO" id="GO:0061599">
    <property type="term" value="F:molybdopterin molybdotransferase activity"/>
    <property type="evidence" value="ECO:0007669"/>
    <property type="project" value="TreeGrafter"/>
</dbReference>
<proteinExistence type="predicted"/>
<dbReference type="InterPro" id="IPR036135">
    <property type="entry name" value="MoeA_linker/N_sf"/>
</dbReference>
<dbReference type="InterPro" id="IPR036688">
    <property type="entry name" value="MoeA_C_domain_IV_sf"/>
</dbReference>
<comment type="caution">
    <text evidence="4">The sequence shown here is derived from an EMBL/GenBank/DDBJ whole genome shotgun (WGS) entry which is preliminary data.</text>
</comment>
<dbReference type="InterPro" id="IPR001453">
    <property type="entry name" value="MoaB/Mog_dom"/>
</dbReference>
<dbReference type="EMBL" id="AMPO01000001">
    <property type="protein sequence ID" value="EKF86861.1"/>
    <property type="molecule type" value="Genomic_DNA"/>
</dbReference>
<dbReference type="Pfam" id="PF03453">
    <property type="entry name" value="MoeA_N"/>
    <property type="match status" value="1"/>
</dbReference>
<dbReference type="SUPFAM" id="SSF63882">
    <property type="entry name" value="MoeA N-terminal region -like"/>
    <property type="match status" value="1"/>
</dbReference>
<accession>K2QFN8</accession>
<dbReference type="InterPro" id="IPR038987">
    <property type="entry name" value="MoeA-like"/>
</dbReference>
<protein>
    <submittedName>
        <fullName evidence="4">Molybdenum cofactor synthesis domain-containing protein</fullName>
    </submittedName>
</protein>
<evidence type="ECO:0000313" key="4">
    <source>
        <dbReference type="EMBL" id="EKF86861.1"/>
    </source>
</evidence>
<dbReference type="PANTHER" id="PTHR10192">
    <property type="entry name" value="MOLYBDOPTERIN BIOSYNTHESIS PROTEIN"/>
    <property type="match status" value="1"/>
</dbReference>
<dbReference type="SMART" id="SM00852">
    <property type="entry name" value="MoCF_biosynth"/>
    <property type="match status" value="1"/>
</dbReference>
<organism evidence="4 5">
    <name type="scientific">Methanobacterium formicicum (strain DSM 3637 / PP1)</name>
    <dbReference type="NCBI Taxonomy" id="1204725"/>
    <lineage>
        <taxon>Archaea</taxon>
        <taxon>Methanobacteriati</taxon>
        <taxon>Methanobacteriota</taxon>
        <taxon>Methanomada group</taxon>
        <taxon>Methanobacteria</taxon>
        <taxon>Methanobacteriales</taxon>
        <taxon>Methanobacteriaceae</taxon>
        <taxon>Methanobacterium</taxon>
    </lineage>
</organism>
<dbReference type="Gene3D" id="3.90.105.10">
    <property type="entry name" value="Molybdopterin biosynthesis moea protein, domain 2"/>
    <property type="match status" value="1"/>
</dbReference>
<dbReference type="FunFam" id="2.170.190.11:FF:000001">
    <property type="entry name" value="Molybdopterin molybdenumtransferase"/>
    <property type="match status" value="1"/>
</dbReference>
<dbReference type="NCBIfam" id="NF045515">
    <property type="entry name" value="Glp_gephyrin"/>
    <property type="match status" value="1"/>
</dbReference>
<dbReference type="SUPFAM" id="SSF63867">
    <property type="entry name" value="MoeA C-terminal domain-like"/>
    <property type="match status" value="1"/>
</dbReference>
<keyword evidence="2" id="KW-0501">Molybdenum cofactor biosynthesis</keyword>
<dbReference type="PANTHER" id="PTHR10192:SF19">
    <property type="entry name" value="MOLYBDOPTERIN BIOSYNTHESIS PROTEIN MJ0666-RELATED"/>
    <property type="match status" value="1"/>
</dbReference>
<reference evidence="4 5" key="1">
    <citation type="journal article" date="2012" name="J. Bacteriol.">
        <title>Draft genome sequence of Methanobacterium formicicum DSM 3637, an archaebacterium isolated from the methane producer amoeba Pelomyxa palustris.</title>
        <authorList>
            <person name="Gutierrez G."/>
        </authorList>
    </citation>
    <scope>NUCLEOTIDE SEQUENCE [LARGE SCALE GENOMIC DNA]</scope>
    <source>
        <strain evidence="5">DSM 3637 / PP1</strain>
    </source>
</reference>
<evidence type="ECO:0000259" key="3">
    <source>
        <dbReference type="SMART" id="SM00852"/>
    </source>
</evidence>
<dbReference type="RefSeq" id="WP_004029433.1">
    <property type="nucleotide sequence ID" value="NZ_AMPO01000001.1"/>
</dbReference>
<dbReference type="Gene3D" id="2.170.190.11">
    <property type="entry name" value="Molybdopterin biosynthesis moea protein, domain 3"/>
    <property type="match status" value="1"/>
</dbReference>
<dbReference type="Pfam" id="PF03454">
    <property type="entry name" value="MoeA_C"/>
    <property type="match status" value="1"/>
</dbReference>
<dbReference type="Gene3D" id="3.40.980.10">
    <property type="entry name" value="MoaB/Mog-like domain"/>
    <property type="match status" value="1"/>
</dbReference>
<dbReference type="Proteomes" id="UP000007360">
    <property type="component" value="Unassembled WGS sequence"/>
</dbReference>
<evidence type="ECO:0000256" key="1">
    <source>
        <dbReference type="ARBA" id="ARBA00005046"/>
    </source>
</evidence>
<dbReference type="OrthoDB" id="31371at2157"/>
<dbReference type="SUPFAM" id="SSF53218">
    <property type="entry name" value="Molybdenum cofactor biosynthesis proteins"/>
    <property type="match status" value="1"/>
</dbReference>
<dbReference type="CDD" id="cd00887">
    <property type="entry name" value="MoeA"/>
    <property type="match status" value="1"/>
</dbReference>
<dbReference type="Gene3D" id="2.40.340.10">
    <property type="entry name" value="MoeA, C-terminal, domain IV"/>
    <property type="match status" value="1"/>
</dbReference>
<feature type="domain" description="MoaB/Mog" evidence="3">
    <location>
        <begin position="184"/>
        <end position="320"/>
    </location>
</feature>
<dbReference type="GO" id="GO:0005737">
    <property type="term" value="C:cytoplasm"/>
    <property type="evidence" value="ECO:0007669"/>
    <property type="project" value="TreeGrafter"/>
</dbReference>
<dbReference type="UniPathway" id="UPA00344"/>
<dbReference type="InterPro" id="IPR005111">
    <property type="entry name" value="MoeA_C_domain_IV"/>
</dbReference>
<dbReference type="InterPro" id="IPR036425">
    <property type="entry name" value="MoaB/Mog-like_dom_sf"/>
</dbReference>
<name>K2QFN8_METFP</name>